<evidence type="ECO:0000256" key="1">
    <source>
        <dbReference type="SAM" id="MobiDB-lite"/>
    </source>
</evidence>
<feature type="compositionally biased region" description="Polar residues" evidence="1">
    <location>
        <begin position="78"/>
        <end position="90"/>
    </location>
</feature>
<proteinExistence type="predicted"/>
<comment type="caution">
    <text evidence="2">The sequence shown here is derived from an EMBL/GenBank/DDBJ whole genome shotgun (WGS) entry which is preliminary data.</text>
</comment>
<dbReference type="AlphaFoldDB" id="A0A0F9FRI8"/>
<sequence length="90" mass="9892">MSITDREMTSTTHEDFLPDVWANDTRDAIKYAEVLSKLVNTQYEADLTIGRVLNIPLRANYNTQTKTEGLSGAHGNDVNFQSMVGNSAGA</sequence>
<protein>
    <submittedName>
        <fullName evidence="2">Uncharacterized protein</fullName>
    </submittedName>
</protein>
<organism evidence="2">
    <name type="scientific">marine sediment metagenome</name>
    <dbReference type="NCBI Taxonomy" id="412755"/>
    <lineage>
        <taxon>unclassified sequences</taxon>
        <taxon>metagenomes</taxon>
        <taxon>ecological metagenomes</taxon>
    </lineage>
</organism>
<evidence type="ECO:0000313" key="2">
    <source>
        <dbReference type="EMBL" id="KKL80991.1"/>
    </source>
</evidence>
<name>A0A0F9FRI8_9ZZZZ</name>
<reference evidence="2" key="1">
    <citation type="journal article" date="2015" name="Nature">
        <title>Complex archaea that bridge the gap between prokaryotes and eukaryotes.</title>
        <authorList>
            <person name="Spang A."/>
            <person name="Saw J.H."/>
            <person name="Jorgensen S.L."/>
            <person name="Zaremba-Niedzwiedzka K."/>
            <person name="Martijn J."/>
            <person name="Lind A.E."/>
            <person name="van Eijk R."/>
            <person name="Schleper C."/>
            <person name="Guy L."/>
            <person name="Ettema T.J."/>
        </authorList>
    </citation>
    <scope>NUCLEOTIDE SEQUENCE</scope>
</reference>
<dbReference type="EMBL" id="LAZR01022693">
    <property type="protein sequence ID" value="KKL80991.1"/>
    <property type="molecule type" value="Genomic_DNA"/>
</dbReference>
<gene>
    <name evidence="2" type="ORF">LCGC14_1999210</name>
</gene>
<feature type="region of interest" description="Disordered" evidence="1">
    <location>
        <begin position="68"/>
        <end position="90"/>
    </location>
</feature>
<feature type="non-terminal residue" evidence="2">
    <location>
        <position position="90"/>
    </location>
</feature>
<accession>A0A0F9FRI8</accession>